<gene>
    <name evidence="1" type="ORF">GRF59_06065</name>
</gene>
<accession>A0A7X3LF27</accession>
<sequence>MELYFKDNFFNAGFTEIVNARQEPAGSLDLKSAFGSSLDVNDADGVLACSGKFRLLSNKWEIADADGCMLGVLRHRLSFFSKKFEYETVGRGSYEIFSPAFSKEYTVTNEAGTAIARFDKINGWFESGAFCLRNESESLDSYELIAVVMGVHETNKREANAHHTNVT</sequence>
<protein>
    <recommendedName>
        <fullName evidence="3">YxjI</fullName>
    </recommendedName>
</protein>
<reference evidence="1 2" key="1">
    <citation type="submission" date="2019-12" db="EMBL/GenBank/DDBJ databases">
        <title>Paenibacillus sp. nov., an endophytic bacterium isolated from the stem of Dendrobium.</title>
        <authorList>
            <person name="Zhao R."/>
        </authorList>
    </citation>
    <scope>NUCLEOTIDE SEQUENCE [LARGE SCALE GENOMIC DNA]</scope>
    <source>
        <strain evidence="1 2">HJL G12</strain>
    </source>
</reference>
<organism evidence="1 2">
    <name type="scientific">Paenibacillus dendrobii</name>
    <dbReference type="NCBI Taxonomy" id="2691084"/>
    <lineage>
        <taxon>Bacteria</taxon>
        <taxon>Bacillati</taxon>
        <taxon>Bacillota</taxon>
        <taxon>Bacilli</taxon>
        <taxon>Bacillales</taxon>
        <taxon>Paenibacillaceae</taxon>
        <taxon>Paenibacillus</taxon>
    </lineage>
</organism>
<dbReference type="RefSeq" id="WP_160496722.1">
    <property type="nucleotide sequence ID" value="NZ_WUBI01000001.1"/>
</dbReference>
<name>A0A7X3LF27_9BACL</name>
<evidence type="ECO:0008006" key="3">
    <source>
        <dbReference type="Google" id="ProtNLM"/>
    </source>
</evidence>
<dbReference type="Proteomes" id="UP000460318">
    <property type="component" value="Unassembled WGS sequence"/>
</dbReference>
<keyword evidence="2" id="KW-1185">Reference proteome</keyword>
<comment type="caution">
    <text evidence="1">The sequence shown here is derived from an EMBL/GenBank/DDBJ whole genome shotgun (WGS) entry which is preliminary data.</text>
</comment>
<dbReference type="EMBL" id="WUBI01000001">
    <property type="protein sequence ID" value="MWV43191.1"/>
    <property type="molecule type" value="Genomic_DNA"/>
</dbReference>
<evidence type="ECO:0000313" key="1">
    <source>
        <dbReference type="EMBL" id="MWV43191.1"/>
    </source>
</evidence>
<evidence type="ECO:0000313" key="2">
    <source>
        <dbReference type="Proteomes" id="UP000460318"/>
    </source>
</evidence>
<proteinExistence type="predicted"/>
<dbReference type="AlphaFoldDB" id="A0A7X3LF27"/>